<evidence type="ECO:0000313" key="6">
    <source>
        <dbReference type="Proteomes" id="UP000237347"/>
    </source>
</evidence>
<evidence type="ECO:0000256" key="2">
    <source>
        <dbReference type="ARBA" id="ARBA00022737"/>
    </source>
</evidence>
<evidence type="ECO:0000256" key="3">
    <source>
        <dbReference type="PROSITE-ProRule" id="PRU00708"/>
    </source>
</evidence>
<dbReference type="Pfam" id="PF12854">
    <property type="entry name" value="PPR_1"/>
    <property type="match status" value="1"/>
</dbReference>
<name>A0AAW0KTJ7_QUESU</name>
<gene>
    <name evidence="5" type="ORF">CFP56_014136</name>
</gene>
<feature type="repeat" description="PPR" evidence="3">
    <location>
        <begin position="310"/>
        <end position="344"/>
    </location>
</feature>
<feature type="repeat" description="PPR" evidence="3">
    <location>
        <begin position="345"/>
        <end position="379"/>
    </location>
</feature>
<feature type="repeat" description="PPR" evidence="3">
    <location>
        <begin position="275"/>
        <end position="309"/>
    </location>
</feature>
<dbReference type="Gene3D" id="1.25.40.10">
    <property type="entry name" value="Tetratricopeptide repeat domain"/>
    <property type="match status" value="4"/>
</dbReference>
<evidence type="ECO:0000313" key="5">
    <source>
        <dbReference type="EMBL" id="KAK7842290.1"/>
    </source>
</evidence>
<proteinExistence type="inferred from homology"/>
<dbReference type="Pfam" id="PF13041">
    <property type="entry name" value="PPR_2"/>
    <property type="match status" value="3"/>
</dbReference>
<dbReference type="InterPro" id="IPR002885">
    <property type="entry name" value="PPR_rpt"/>
</dbReference>
<dbReference type="Proteomes" id="UP000237347">
    <property type="component" value="Unassembled WGS sequence"/>
</dbReference>
<dbReference type="NCBIfam" id="TIGR00756">
    <property type="entry name" value="PPR"/>
    <property type="match status" value="6"/>
</dbReference>
<evidence type="ECO:0000256" key="4">
    <source>
        <dbReference type="SAM" id="MobiDB-lite"/>
    </source>
</evidence>
<comment type="caution">
    <text evidence="5">The sequence shown here is derived from an EMBL/GenBank/DDBJ whole genome shotgun (WGS) entry which is preliminary data.</text>
</comment>
<organism evidence="5 6">
    <name type="scientific">Quercus suber</name>
    <name type="common">Cork oak</name>
    <dbReference type="NCBI Taxonomy" id="58331"/>
    <lineage>
        <taxon>Eukaryota</taxon>
        <taxon>Viridiplantae</taxon>
        <taxon>Streptophyta</taxon>
        <taxon>Embryophyta</taxon>
        <taxon>Tracheophyta</taxon>
        <taxon>Spermatophyta</taxon>
        <taxon>Magnoliopsida</taxon>
        <taxon>eudicotyledons</taxon>
        <taxon>Gunneridae</taxon>
        <taxon>Pentapetalae</taxon>
        <taxon>rosids</taxon>
        <taxon>fabids</taxon>
        <taxon>Fagales</taxon>
        <taxon>Fagaceae</taxon>
        <taxon>Quercus</taxon>
    </lineage>
</organism>
<feature type="compositionally biased region" description="Polar residues" evidence="4">
    <location>
        <begin position="1"/>
        <end position="15"/>
    </location>
</feature>
<keyword evidence="2" id="KW-0677">Repeat</keyword>
<reference evidence="5 6" key="1">
    <citation type="journal article" date="2018" name="Sci. Data">
        <title>The draft genome sequence of cork oak.</title>
        <authorList>
            <person name="Ramos A.M."/>
            <person name="Usie A."/>
            <person name="Barbosa P."/>
            <person name="Barros P.M."/>
            <person name="Capote T."/>
            <person name="Chaves I."/>
            <person name="Simoes F."/>
            <person name="Abreu I."/>
            <person name="Carrasquinho I."/>
            <person name="Faro C."/>
            <person name="Guimaraes J.B."/>
            <person name="Mendonca D."/>
            <person name="Nobrega F."/>
            <person name="Rodrigues L."/>
            <person name="Saibo N.J.M."/>
            <person name="Varela M.C."/>
            <person name="Egas C."/>
            <person name="Matos J."/>
            <person name="Miguel C.M."/>
            <person name="Oliveira M.M."/>
            <person name="Ricardo C.P."/>
            <person name="Goncalves S."/>
        </authorList>
    </citation>
    <scope>NUCLEOTIDE SEQUENCE [LARGE SCALE GENOMIC DNA]</scope>
    <source>
        <strain evidence="6">cv. HL8</strain>
    </source>
</reference>
<dbReference type="EMBL" id="PKMF04000223">
    <property type="protein sequence ID" value="KAK7842290.1"/>
    <property type="molecule type" value="Genomic_DNA"/>
</dbReference>
<dbReference type="Pfam" id="PF01535">
    <property type="entry name" value="PPR"/>
    <property type="match status" value="1"/>
</dbReference>
<evidence type="ECO:0000256" key="1">
    <source>
        <dbReference type="ARBA" id="ARBA00007626"/>
    </source>
</evidence>
<feature type="region of interest" description="Disordered" evidence="4">
    <location>
        <begin position="1"/>
        <end position="22"/>
    </location>
</feature>
<protein>
    <submittedName>
        <fullName evidence="5">Pentatricopeptide repeat-containing protein</fullName>
    </submittedName>
</protein>
<feature type="repeat" description="PPR" evidence="3">
    <location>
        <begin position="187"/>
        <end position="221"/>
    </location>
</feature>
<feature type="repeat" description="PPR" evidence="3">
    <location>
        <begin position="414"/>
        <end position="448"/>
    </location>
</feature>
<keyword evidence="6" id="KW-1185">Reference proteome</keyword>
<dbReference type="PANTHER" id="PTHR47941">
    <property type="entry name" value="PENTATRICOPEPTIDE REPEAT-CONTAINING PROTEIN 3, MITOCHONDRIAL"/>
    <property type="match status" value="1"/>
</dbReference>
<dbReference type="PROSITE" id="PS51375">
    <property type="entry name" value="PPR"/>
    <property type="match status" value="6"/>
</dbReference>
<feature type="repeat" description="PPR" evidence="3">
    <location>
        <begin position="489"/>
        <end position="520"/>
    </location>
</feature>
<comment type="similarity">
    <text evidence="1">Belongs to the PPR family. P subfamily.</text>
</comment>
<dbReference type="AlphaFoldDB" id="A0AAW0KTJ7"/>
<sequence>MGVSSFTKENNIHTSSRPKHSSAEPTVMCFISLSAKISLISHRVSKFRAFSHMGFSSFARERNTCNSRSLNEALQNIKTAGAEMEKSIYTLLTIDRWESLNHMEYRLASLRPVHGRLALKFLNWVIKQPGLELNHLTHILCITTHVLVRARMYDSAKSILRHLSQMGIGTNSVFGAVMDTYPLCNSNPAVFDLLIRVYIRERMVRDAVETFYLMGFRGFRPSVFTCNMILASMVKDRRAGLVWSFFKELLGREEGKIGVATRLLDEMILLNLSLNCITYNALVDGQCKKGSFEEAFRLLDMMEAEGLQPNDVSYGTLLNGLCKHANFELARSVLERMRMKGMEVNCISYTAMIDGLCKNGLLNEAVQLLNKMSTECVDPDVFTFSVLINGFCRVGKIKNAKEILSMNISGCDVDHFTCNMLVTSLCGVGKVVEAEDFMQHMSRVGLGPNSVTFDCIIDGYGNLGDGKGKLVAAILLLGKLMEKETLSPNMVSYTCLVDGLFKVGQSKAALYLYEEMENKA</sequence>
<dbReference type="InterPro" id="IPR011990">
    <property type="entry name" value="TPR-like_helical_dom_sf"/>
</dbReference>
<accession>A0AAW0KTJ7</accession>